<reference evidence="25" key="1">
    <citation type="journal article" date="2021" name="Cell">
        <title>Tracing the genetic footprints of vertebrate landing in non-teleost ray-finned fishes.</title>
        <authorList>
            <person name="Bi X."/>
            <person name="Wang K."/>
            <person name="Yang L."/>
            <person name="Pan H."/>
            <person name="Jiang H."/>
            <person name="Wei Q."/>
            <person name="Fang M."/>
            <person name="Yu H."/>
            <person name="Zhu C."/>
            <person name="Cai Y."/>
            <person name="He Y."/>
            <person name="Gan X."/>
            <person name="Zeng H."/>
            <person name="Yu D."/>
            <person name="Zhu Y."/>
            <person name="Jiang H."/>
            <person name="Qiu Q."/>
            <person name="Yang H."/>
            <person name="Zhang Y.E."/>
            <person name="Wang W."/>
            <person name="Zhu M."/>
            <person name="He S."/>
            <person name="Zhang G."/>
        </authorList>
    </citation>
    <scope>NUCLEOTIDE SEQUENCE</scope>
    <source>
        <strain evidence="25">Allg_001</strain>
    </source>
</reference>
<evidence type="ECO:0000313" key="26">
    <source>
        <dbReference type="Proteomes" id="UP000736164"/>
    </source>
</evidence>
<keyword evidence="10" id="KW-0675">Receptor</keyword>
<evidence type="ECO:0000256" key="22">
    <source>
        <dbReference type="SAM" id="MobiDB-lite"/>
    </source>
</evidence>
<keyword evidence="2" id="KW-1003">Cell membrane</keyword>
<keyword evidence="14 20" id="KW-0407">Ion channel</keyword>
<comment type="catalytic activity">
    <reaction evidence="16">
        <text>K(+)(in) = K(+)(out)</text>
        <dbReference type="Rhea" id="RHEA:29463"/>
        <dbReference type="ChEBI" id="CHEBI:29103"/>
    </reaction>
</comment>
<dbReference type="FunFam" id="2.70.170.10:FF:000017">
    <property type="entry name" value="5-hydroxytryptamine receptor 3A"/>
    <property type="match status" value="1"/>
</dbReference>
<keyword evidence="1 20" id="KW-0813">Transport</keyword>
<feature type="region of interest" description="Disordered" evidence="22">
    <location>
        <begin position="168"/>
        <end position="188"/>
    </location>
</feature>
<dbReference type="Proteomes" id="UP000736164">
    <property type="component" value="Unassembled WGS sequence"/>
</dbReference>
<dbReference type="PANTHER" id="PTHR12507">
    <property type="entry name" value="REDUCED GROWTH PHENOTYPE 1 RGP1, YEAST -RELATED"/>
    <property type="match status" value="1"/>
</dbReference>
<keyword evidence="26" id="KW-1185">Reference proteome</keyword>
<feature type="transmembrane region" description="Helical" evidence="20">
    <location>
        <begin position="855"/>
        <end position="878"/>
    </location>
</feature>
<comment type="catalytic activity">
    <reaction evidence="17">
        <text>Na(+)(in) = Na(+)(out)</text>
        <dbReference type="Rhea" id="RHEA:34963"/>
        <dbReference type="ChEBI" id="CHEBI:29101"/>
    </reaction>
</comment>
<dbReference type="Gene3D" id="1.20.58.390">
    <property type="entry name" value="Neurotransmitter-gated ion-channel transmembrane domain"/>
    <property type="match status" value="1"/>
</dbReference>
<dbReference type="InterPro" id="IPR038050">
    <property type="entry name" value="Neuro_actylchol_rec"/>
</dbReference>
<dbReference type="GO" id="GO:0045211">
    <property type="term" value="C:postsynaptic membrane"/>
    <property type="evidence" value="ECO:0007669"/>
    <property type="project" value="UniProtKB-SubCell"/>
</dbReference>
<comment type="catalytic activity">
    <reaction evidence="18">
        <text>Ca(2+)(in) = Ca(2+)(out)</text>
        <dbReference type="Rhea" id="RHEA:29671"/>
        <dbReference type="ChEBI" id="CHEBI:29108"/>
    </reaction>
</comment>
<evidence type="ECO:0000256" key="13">
    <source>
        <dbReference type="ARBA" id="ARBA00023286"/>
    </source>
</evidence>
<keyword evidence="12" id="KW-0628">Postsynaptic cell membrane</keyword>
<keyword evidence="11" id="KW-0325">Glycoprotein</keyword>
<comment type="caution">
    <text evidence="25">The sequence shown here is derived from an EMBL/GenBank/DDBJ whole genome shotgun (WGS) entry which is preliminary data.</text>
</comment>
<feature type="domain" description="Neurotransmitter-gated ion-channel ligand-binding" evidence="23">
    <location>
        <begin position="453"/>
        <end position="657"/>
    </location>
</feature>
<dbReference type="InterPro" id="IPR014848">
    <property type="entry name" value="Rgp1"/>
</dbReference>
<feature type="domain" description="Neurotransmitter-gated ion-channel transmembrane" evidence="24">
    <location>
        <begin position="665"/>
        <end position="756"/>
    </location>
</feature>
<dbReference type="Pfam" id="PF08737">
    <property type="entry name" value="Rgp1"/>
    <property type="match status" value="2"/>
</dbReference>
<dbReference type="InterPro" id="IPR006201">
    <property type="entry name" value="Neur_channel"/>
</dbReference>
<evidence type="ECO:0000256" key="3">
    <source>
        <dbReference type="ARBA" id="ARBA00022692"/>
    </source>
</evidence>
<organism evidence="25 26">
    <name type="scientific">Atractosteus spatula</name>
    <name type="common">Alligator gar</name>
    <name type="synonym">Lepisosteus spatula</name>
    <dbReference type="NCBI Taxonomy" id="7917"/>
    <lineage>
        <taxon>Eukaryota</taxon>
        <taxon>Metazoa</taxon>
        <taxon>Chordata</taxon>
        <taxon>Craniata</taxon>
        <taxon>Vertebrata</taxon>
        <taxon>Euteleostomi</taxon>
        <taxon>Actinopterygii</taxon>
        <taxon>Neopterygii</taxon>
        <taxon>Holostei</taxon>
        <taxon>Semionotiformes</taxon>
        <taxon>Lepisosteidae</taxon>
        <taxon>Atractosteus</taxon>
    </lineage>
</organism>
<evidence type="ECO:0000256" key="4">
    <source>
        <dbReference type="ARBA" id="ARBA00022729"/>
    </source>
</evidence>
<evidence type="ECO:0000256" key="19">
    <source>
        <dbReference type="ARBA" id="ARBA00037540"/>
    </source>
</evidence>
<evidence type="ECO:0000256" key="7">
    <source>
        <dbReference type="ARBA" id="ARBA00023065"/>
    </source>
</evidence>
<evidence type="ECO:0000259" key="24">
    <source>
        <dbReference type="Pfam" id="PF02932"/>
    </source>
</evidence>
<evidence type="ECO:0000313" key="25">
    <source>
        <dbReference type="EMBL" id="MBN3324500.1"/>
    </source>
</evidence>
<dbReference type="InterPro" id="IPR036734">
    <property type="entry name" value="Neur_chan_lig-bd_sf"/>
</dbReference>
<dbReference type="SUPFAM" id="SSF90112">
    <property type="entry name" value="Neurotransmitter-gated ion-channel transmembrane pore"/>
    <property type="match status" value="1"/>
</dbReference>
<evidence type="ECO:0000256" key="8">
    <source>
        <dbReference type="ARBA" id="ARBA00023136"/>
    </source>
</evidence>
<dbReference type="InterPro" id="IPR036719">
    <property type="entry name" value="Neuro-gated_channel_TM_sf"/>
</dbReference>
<feature type="non-terminal residue" evidence="25">
    <location>
        <position position="880"/>
    </location>
</feature>
<evidence type="ECO:0000256" key="10">
    <source>
        <dbReference type="ARBA" id="ARBA00023170"/>
    </source>
</evidence>
<name>A0A8J7P397_ATRSP</name>
<evidence type="ECO:0000256" key="5">
    <source>
        <dbReference type="ARBA" id="ARBA00022989"/>
    </source>
</evidence>
<keyword evidence="4" id="KW-0732">Signal</keyword>
<comment type="function">
    <text evidence="19">Forms serotonin (5-hydroxytryptamine/5-HT3)-activated cation-selective channel complexes, which when activated cause fast, depolarizing responses in neurons.</text>
</comment>
<feature type="transmembrane region" description="Helical" evidence="20">
    <location>
        <begin position="659"/>
        <end position="682"/>
    </location>
</feature>
<keyword evidence="21" id="KW-0175">Coiled coil</keyword>
<dbReference type="Pfam" id="PF02932">
    <property type="entry name" value="Neur_chan_memb"/>
    <property type="match status" value="1"/>
</dbReference>
<keyword evidence="3 20" id="KW-0812">Transmembrane</keyword>
<dbReference type="GO" id="GO:0005230">
    <property type="term" value="F:extracellular ligand-gated monoatomic ion channel activity"/>
    <property type="evidence" value="ECO:0007669"/>
    <property type="project" value="InterPro"/>
</dbReference>
<dbReference type="InterPro" id="IPR018000">
    <property type="entry name" value="Neurotransmitter_ion_chnl_CS"/>
</dbReference>
<dbReference type="InterPro" id="IPR006029">
    <property type="entry name" value="Neurotrans-gated_channel_TM"/>
</dbReference>
<evidence type="ECO:0000256" key="20">
    <source>
        <dbReference type="RuleBase" id="RU000687"/>
    </source>
</evidence>
<evidence type="ECO:0000259" key="23">
    <source>
        <dbReference type="Pfam" id="PF02931"/>
    </source>
</evidence>
<dbReference type="GO" id="GO:0004888">
    <property type="term" value="F:transmembrane signaling receptor activity"/>
    <property type="evidence" value="ECO:0007669"/>
    <property type="project" value="InterPro"/>
</dbReference>
<evidence type="ECO:0000256" key="16">
    <source>
        <dbReference type="ARBA" id="ARBA00034430"/>
    </source>
</evidence>
<comment type="caution">
    <text evidence="20">Lacks conserved residue(s) required for the propagation of feature annotation.</text>
</comment>
<feature type="coiled-coil region" evidence="21">
    <location>
        <begin position="812"/>
        <end position="839"/>
    </location>
</feature>
<evidence type="ECO:0000256" key="21">
    <source>
        <dbReference type="SAM" id="Coils"/>
    </source>
</evidence>
<evidence type="ECO:0000256" key="11">
    <source>
        <dbReference type="ARBA" id="ARBA00023180"/>
    </source>
</evidence>
<keyword evidence="7 20" id="KW-0406">Ion transport</keyword>
<dbReference type="InterPro" id="IPR049944">
    <property type="entry name" value="LGIC_TM_5-HT3"/>
</dbReference>
<proteinExistence type="inferred from homology"/>
<evidence type="ECO:0000256" key="9">
    <source>
        <dbReference type="ARBA" id="ARBA00023157"/>
    </source>
</evidence>
<dbReference type="EMBL" id="JAAWVO010070989">
    <property type="protein sequence ID" value="MBN3324500.1"/>
    <property type="molecule type" value="Genomic_DNA"/>
</dbReference>
<accession>A0A8J7P397</accession>
<evidence type="ECO:0000256" key="12">
    <source>
        <dbReference type="ARBA" id="ARBA00023257"/>
    </source>
</evidence>
<comment type="similarity">
    <text evidence="20">Belongs to the ligand-gated ion channel (TC 1.A.9) family.</text>
</comment>
<evidence type="ECO:0000256" key="17">
    <source>
        <dbReference type="ARBA" id="ARBA00036239"/>
    </source>
</evidence>
<keyword evidence="6" id="KW-0770">Synapse</keyword>
<dbReference type="Pfam" id="PF02931">
    <property type="entry name" value="Neur_chan_LBD"/>
    <property type="match status" value="1"/>
</dbReference>
<evidence type="ECO:0000256" key="6">
    <source>
        <dbReference type="ARBA" id="ARBA00023018"/>
    </source>
</evidence>
<evidence type="ECO:0000256" key="1">
    <source>
        <dbReference type="ARBA" id="ARBA00022448"/>
    </source>
</evidence>
<protein>
    <submittedName>
        <fullName evidence="25">RGP1 protein</fullName>
    </submittedName>
</protein>
<dbReference type="AlphaFoldDB" id="A0A8J7P397"/>
<keyword evidence="5 20" id="KW-1133">Transmembrane helix</keyword>
<dbReference type="SUPFAM" id="SSF63712">
    <property type="entry name" value="Nicotinic receptor ligand binding domain-like"/>
    <property type="match status" value="1"/>
</dbReference>
<keyword evidence="8 20" id="KW-0472">Membrane</keyword>
<dbReference type="Gene3D" id="2.70.170.10">
    <property type="entry name" value="Neurotransmitter-gated ion-channel ligand-binding domain"/>
    <property type="match status" value="1"/>
</dbReference>
<evidence type="ECO:0000256" key="14">
    <source>
        <dbReference type="ARBA" id="ARBA00023303"/>
    </source>
</evidence>
<evidence type="ECO:0000256" key="15">
    <source>
        <dbReference type="ARBA" id="ARBA00034104"/>
    </source>
</evidence>
<comment type="subcellular location">
    <subcellularLocation>
        <location evidence="15">Postsynaptic cell membrane</location>
        <topology evidence="15">Multi-pass membrane protein</topology>
    </subcellularLocation>
</comment>
<evidence type="ECO:0000256" key="2">
    <source>
        <dbReference type="ARBA" id="ARBA00022475"/>
    </source>
</evidence>
<sequence length="880" mass="98626">MIEVVASLSRGPVFLAGEMLECLITFTNPLSHLSTSASSEMLAWASAQIHCQFHASESRVALPSQGAKQDVQAESDTVLISSRGERGQCMLDTPPKILFCDLRLDPGESKTYSYCETVPVDGPPTFRGQSVKYVYKLTIGCQRVNSPIKLLRVPFRVLVLHGIPEPPFPQDEEVAPSNPFLEEEESGRRDSRLLERAMDLLMNNTSRRSPHLFNITNARGKVGKFCIFKTVYRLGEDIIGTFTFSEGDIPCLQYSVTLQSEEEVQPQYQRRPGQPASVTGHARHQEACLHTAASHFSLPVPLNATPGFSTDIVSLRWRLHFEFVTAREPVEPAIVLQNQSEVTVWTGAEHVDVDTFSWDLPIKVLPTNPVLASYVSQFSGKNSIIFKEQLPETRDKDLAVEEQKSTDILQHCGQRLLSGAMATLRAALLAGLLLGCARGPSVLGEKGPADMASLISSIIQHSSPRLRPVRHWDTTLTVQLDLRLYSILDVNEKEEKVSLHVLCTQRWKDEFLSWDPAEFSGLSHFTLPVSSVWTPDIIVREAVSVGRVEADAFVSVNSTGWVQRIEPLLLVLRCDLAMFRFPFDSQRCNLTFGPYLHTVEDVELVPERSAGAVLNASRQSIRHGEWELLSIRTYSFTETQGSHSYSRITFQVEMGRSSLFYVVNLIVPSGFVMLIDLAGFAIPVESAERIPFKVTLLLGYTVFLVLVNDLLPPFRENTPILGGCPLSSWLFLKASVSKSMILLALGKPDILHHVPPLPRLATLFFPDWMKNKKWAETQTPLDSEFRDKSRLIRDLQRAYRLGEGQGQGSEARSTLADAVQALEAELLEVSEELRILTHRGGRRRARLQLMETTDWLWFCVYVAMLAAFLLILMVFWMLGH</sequence>
<dbReference type="InterPro" id="IPR006202">
    <property type="entry name" value="Neur_chan_lig-bd"/>
</dbReference>
<dbReference type="PRINTS" id="PR00252">
    <property type="entry name" value="NRIONCHANNEL"/>
</dbReference>
<keyword evidence="13" id="KW-1071">Ligand-gated ion channel</keyword>
<keyword evidence="9" id="KW-1015">Disulfide bond</keyword>
<dbReference type="PROSITE" id="PS00236">
    <property type="entry name" value="NEUROTR_ION_CHANNEL"/>
    <property type="match status" value="1"/>
</dbReference>
<gene>
    <name evidence="25" type="primary">Rgp1</name>
    <name evidence="25" type="ORF">GTO95_0012741</name>
</gene>
<dbReference type="CDD" id="cd19063">
    <property type="entry name" value="LGIC_TM_5-HT3"/>
    <property type="match status" value="1"/>
</dbReference>
<evidence type="ECO:0000256" key="18">
    <source>
        <dbReference type="ARBA" id="ARBA00036634"/>
    </source>
</evidence>
<feature type="non-terminal residue" evidence="25">
    <location>
        <position position="1"/>
    </location>
</feature>